<accession>A0A5J6HV13</accession>
<dbReference type="GO" id="GO:0000166">
    <property type="term" value="F:nucleotide binding"/>
    <property type="evidence" value="ECO:0007669"/>
    <property type="project" value="InterPro"/>
</dbReference>
<dbReference type="InterPro" id="IPR050463">
    <property type="entry name" value="Gfo/Idh/MocA_oxidrdct_glycsds"/>
</dbReference>
<organism evidence="4 5">
    <name type="scientific">Streptomyces alboniger</name>
    <dbReference type="NCBI Taxonomy" id="132473"/>
    <lineage>
        <taxon>Bacteria</taxon>
        <taxon>Bacillati</taxon>
        <taxon>Actinomycetota</taxon>
        <taxon>Actinomycetes</taxon>
        <taxon>Kitasatosporales</taxon>
        <taxon>Streptomycetaceae</taxon>
        <taxon>Streptomyces</taxon>
        <taxon>Streptomyces aurantiacus group</taxon>
    </lineage>
</organism>
<reference evidence="4 5" key="1">
    <citation type="submission" date="2017-09" db="EMBL/GenBank/DDBJ databases">
        <authorList>
            <person name="Lee N."/>
            <person name="Cho B.-K."/>
        </authorList>
    </citation>
    <scope>NUCLEOTIDE SEQUENCE [LARGE SCALE GENOMIC DNA]</scope>
    <source>
        <strain evidence="4 5">ATCC 12461</strain>
    </source>
</reference>
<dbReference type="SUPFAM" id="SSF51735">
    <property type="entry name" value="NAD(P)-binding Rossmann-fold domains"/>
    <property type="match status" value="1"/>
</dbReference>
<dbReference type="InterPro" id="IPR000683">
    <property type="entry name" value="Gfo/Idh/MocA-like_OxRdtase_N"/>
</dbReference>
<gene>
    <name evidence="4" type="ORF">CP975_07925</name>
</gene>
<evidence type="ECO:0000313" key="4">
    <source>
        <dbReference type="EMBL" id="QEV22171.1"/>
    </source>
</evidence>
<feature type="domain" description="Gal80p-like C-terminal" evidence="3">
    <location>
        <begin position="151"/>
        <end position="291"/>
    </location>
</feature>
<dbReference type="RefSeq" id="WP_055536376.1">
    <property type="nucleotide sequence ID" value="NZ_CP023695.1"/>
</dbReference>
<dbReference type="KEGG" id="salw:CP975_07925"/>
<name>A0A5J6HV13_STRAD</name>
<dbReference type="OrthoDB" id="9815825at2"/>
<dbReference type="InterPro" id="IPR036291">
    <property type="entry name" value="NAD(P)-bd_dom_sf"/>
</dbReference>
<keyword evidence="5" id="KW-1185">Reference proteome</keyword>
<dbReference type="AlphaFoldDB" id="A0A5J6HV13"/>
<dbReference type="PANTHER" id="PTHR43818:SF11">
    <property type="entry name" value="BCDNA.GH03377"/>
    <property type="match status" value="1"/>
</dbReference>
<dbReference type="Proteomes" id="UP000326553">
    <property type="component" value="Chromosome"/>
</dbReference>
<protein>
    <submittedName>
        <fullName evidence="4">Gfo/Idh/MocA family oxidoreductase</fullName>
    </submittedName>
</protein>
<dbReference type="Pfam" id="PF01408">
    <property type="entry name" value="GFO_IDH_MocA"/>
    <property type="match status" value="1"/>
</dbReference>
<dbReference type="Gene3D" id="3.40.50.720">
    <property type="entry name" value="NAD(P)-binding Rossmann-like Domain"/>
    <property type="match status" value="1"/>
</dbReference>
<feature type="domain" description="Gfo/Idh/MocA-like oxidoreductase N-terminal" evidence="2">
    <location>
        <begin position="22"/>
        <end position="144"/>
    </location>
</feature>
<dbReference type="Pfam" id="PF22685">
    <property type="entry name" value="Gal80p_C-like"/>
    <property type="match status" value="1"/>
</dbReference>
<evidence type="ECO:0000313" key="5">
    <source>
        <dbReference type="Proteomes" id="UP000326553"/>
    </source>
</evidence>
<evidence type="ECO:0000259" key="3">
    <source>
        <dbReference type="Pfam" id="PF22685"/>
    </source>
</evidence>
<sequence>MKSTAASVTAASAGATSVPSPVRVGIVGLSARGGWASRSHLPALARLKGYELRALSASSEASARAAGEEYGVPLAFGSTDELVRSDQVDLVVVSVRVPLHREVVLAALGAGKAVLSEWPLGNGLAEAEELAAAADRAGVRTFVGLQARSAPAVRHVRELVADGYVGEVLSTTLVASGRGWGPVFEPSGAYLLDERNGATMLTIPFGHTVDGLTMALGEFTEVSATLATRRPVVREAGTGRTAPMTAADQIAVSGRLESGAVATAHFRSGLSRGTDFHWEINGTEGDLVVTGDSGHLQQAALTVRGGRGADRGLTELPVPARHLDVPELAELRGLPSYDVAYNVGAQYAQILADLTEGTAHAPDFAHAVRRQRLLDAIGRSAATGRRVAV</sequence>
<dbReference type="SUPFAM" id="SSF55347">
    <property type="entry name" value="Glyceraldehyde-3-phosphate dehydrogenase-like, C-terminal domain"/>
    <property type="match status" value="1"/>
</dbReference>
<dbReference type="PANTHER" id="PTHR43818">
    <property type="entry name" value="BCDNA.GH03377"/>
    <property type="match status" value="1"/>
</dbReference>
<proteinExistence type="predicted"/>
<dbReference type="InterPro" id="IPR055080">
    <property type="entry name" value="Gal80p-like_C"/>
</dbReference>
<keyword evidence="1" id="KW-0560">Oxidoreductase</keyword>
<evidence type="ECO:0000256" key="1">
    <source>
        <dbReference type="ARBA" id="ARBA00023002"/>
    </source>
</evidence>
<dbReference type="Gene3D" id="3.30.360.10">
    <property type="entry name" value="Dihydrodipicolinate Reductase, domain 2"/>
    <property type="match status" value="1"/>
</dbReference>
<dbReference type="GO" id="GO:0016491">
    <property type="term" value="F:oxidoreductase activity"/>
    <property type="evidence" value="ECO:0007669"/>
    <property type="project" value="UniProtKB-KW"/>
</dbReference>
<evidence type="ECO:0000259" key="2">
    <source>
        <dbReference type="Pfam" id="PF01408"/>
    </source>
</evidence>
<dbReference type="EMBL" id="CP023695">
    <property type="protein sequence ID" value="QEV22171.1"/>
    <property type="molecule type" value="Genomic_DNA"/>
</dbReference>